<feature type="transmembrane region" description="Helical" evidence="7">
    <location>
        <begin position="457"/>
        <end position="481"/>
    </location>
</feature>
<keyword evidence="7" id="KW-0812">Transmembrane</keyword>
<dbReference type="SUPFAM" id="SSF56112">
    <property type="entry name" value="Protein kinase-like (PK-like)"/>
    <property type="match status" value="1"/>
</dbReference>
<dbReference type="OrthoDB" id="6111975at2"/>
<dbReference type="InterPro" id="IPR017441">
    <property type="entry name" value="Protein_kinase_ATP_BS"/>
</dbReference>
<dbReference type="KEGG" id="ruv:EC9_41480"/>
<proteinExistence type="predicted"/>
<gene>
    <name evidence="9" type="primary">prkC_14</name>
    <name evidence="9" type="ORF">EC9_41480</name>
</gene>
<dbReference type="InterPro" id="IPR008271">
    <property type="entry name" value="Ser/Thr_kinase_AS"/>
</dbReference>
<dbReference type="Pfam" id="PF00069">
    <property type="entry name" value="Pkinase"/>
    <property type="match status" value="1"/>
</dbReference>
<evidence type="ECO:0000256" key="1">
    <source>
        <dbReference type="ARBA" id="ARBA00022679"/>
    </source>
</evidence>
<evidence type="ECO:0000256" key="5">
    <source>
        <dbReference type="PROSITE-ProRule" id="PRU10141"/>
    </source>
</evidence>
<organism evidence="9 10">
    <name type="scientific">Rosistilla ulvae</name>
    <dbReference type="NCBI Taxonomy" id="1930277"/>
    <lineage>
        <taxon>Bacteria</taxon>
        <taxon>Pseudomonadati</taxon>
        <taxon>Planctomycetota</taxon>
        <taxon>Planctomycetia</taxon>
        <taxon>Pirellulales</taxon>
        <taxon>Pirellulaceae</taxon>
        <taxon>Rosistilla</taxon>
    </lineage>
</organism>
<name>A0A517M505_9BACT</name>
<dbReference type="InterPro" id="IPR000719">
    <property type="entry name" value="Prot_kinase_dom"/>
</dbReference>
<dbReference type="SMART" id="SM00220">
    <property type="entry name" value="S_TKc"/>
    <property type="match status" value="1"/>
</dbReference>
<evidence type="ECO:0000256" key="6">
    <source>
        <dbReference type="SAM" id="MobiDB-lite"/>
    </source>
</evidence>
<evidence type="ECO:0000313" key="9">
    <source>
        <dbReference type="EMBL" id="QDS89946.1"/>
    </source>
</evidence>
<dbReference type="CDD" id="cd14014">
    <property type="entry name" value="STKc_PknB_like"/>
    <property type="match status" value="1"/>
</dbReference>
<accession>A0A517M505</accession>
<dbReference type="GO" id="GO:0004674">
    <property type="term" value="F:protein serine/threonine kinase activity"/>
    <property type="evidence" value="ECO:0007669"/>
    <property type="project" value="UniProtKB-EC"/>
</dbReference>
<evidence type="ECO:0000313" key="10">
    <source>
        <dbReference type="Proteomes" id="UP000319557"/>
    </source>
</evidence>
<keyword evidence="10" id="KW-1185">Reference proteome</keyword>
<keyword evidence="2 5" id="KW-0547">Nucleotide-binding</keyword>
<evidence type="ECO:0000256" key="4">
    <source>
        <dbReference type="ARBA" id="ARBA00022840"/>
    </source>
</evidence>
<dbReference type="PROSITE" id="PS00108">
    <property type="entry name" value="PROTEIN_KINASE_ST"/>
    <property type="match status" value="1"/>
</dbReference>
<feature type="binding site" evidence="5">
    <location>
        <position position="108"/>
    </location>
    <ligand>
        <name>ATP</name>
        <dbReference type="ChEBI" id="CHEBI:30616"/>
    </ligand>
</feature>
<evidence type="ECO:0000256" key="2">
    <source>
        <dbReference type="ARBA" id="ARBA00022741"/>
    </source>
</evidence>
<feature type="region of interest" description="Disordered" evidence="6">
    <location>
        <begin position="357"/>
        <end position="379"/>
    </location>
</feature>
<protein>
    <submittedName>
        <fullName evidence="9">Serine/threonine-protein kinase PrkC</fullName>
        <ecNumber evidence="9">2.7.11.1</ecNumber>
    </submittedName>
</protein>
<dbReference type="PROSITE" id="PS00107">
    <property type="entry name" value="PROTEIN_KINASE_ATP"/>
    <property type="match status" value="1"/>
</dbReference>
<dbReference type="Gene3D" id="1.10.510.10">
    <property type="entry name" value="Transferase(Phosphotransferase) domain 1"/>
    <property type="match status" value="1"/>
</dbReference>
<dbReference type="GO" id="GO:0005524">
    <property type="term" value="F:ATP binding"/>
    <property type="evidence" value="ECO:0007669"/>
    <property type="project" value="UniProtKB-UniRule"/>
</dbReference>
<evidence type="ECO:0000256" key="3">
    <source>
        <dbReference type="ARBA" id="ARBA00022777"/>
    </source>
</evidence>
<keyword evidence="7" id="KW-1133">Transmembrane helix</keyword>
<dbReference type="EMBL" id="CP036261">
    <property type="protein sequence ID" value="QDS89946.1"/>
    <property type="molecule type" value="Genomic_DNA"/>
</dbReference>
<dbReference type="PANTHER" id="PTHR43289:SF6">
    <property type="entry name" value="SERINE_THREONINE-PROTEIN KINASE NEKL-3"/>
    <property type="match status" value="1"/>
</dbReference>
<reference evidence="9 10" key="1">
    <citation type="submission" date="2019-02" db="EMBL/GenBank/DDBJ databases">
        <title>Deep-cultivation of Planctomycetes and their phenomic and genomic characterization uncovers novel biology.</title>
        <authorList>
            <person name="Wiegand S."/>
            <person name="Jogler M."/>
            <person name="Boedeker C."/>
            <person name="Pinto D."/>
            <person name="Vollmers J."/>
            <person name="Rivas-Marin E."/>
            <person name="Kohn T."/>
            <person name="Peeters S.H."/>
            <person name="Heuer A."/>
            <person name="Rast P."/>
            <person name="Oberbeckmann S."/>
            <person name="Bunk B."/>
            <person name="Jeske O."/>
            <person name="Meyerdierks A."/>
            <person name="Storesund J.E."/>
            <person name="Kallscheuer N."/>
            <person name="Luecker S."/>
            <person name="Lage O.M."/>
            <person name="Pohl T."/>
            <person name="Merkel B.J."/>
            <person name="Hornburger P."/>
            <person name="Mueller R.-W."/>
            <person name="Bruemmer F."/>
            <person name="Labrenz M."/>
            <person name="Spormann A.M."/>
            <person name="Op den Camp H."/>
            <person name="Overmann J."/>
            <person name="Amann R."/>
            <person name="Jetten M.S.M."/>
            <person name="Mascher T."/>
            <person name="Medema M.H."/>
            <person name="Devos D.P."/>
            <person name="Kaster A.-K."/>
            <person name="Ovreas L."/>
            <person name="Rohde M."/>
            <person name="Galperin M.Y."/>
            <person name="Jogler C."/>
        </authorList>
    </citation>
    <scope>NUCLEOTIDE SEQUENCE [LARGE SCALE GENOMIC DNA]</scope>
    <source>
        <strain evidence="9 10">EC9</strain>
    </source>
</reference>
<evidence type="ECO:0000259" key="8">
    <source>
        <dbReference type="PROSITE" id="PS50011"/>
    </source>
</evidence>
<keyword evidence="1 9" id="KW-0808">Transferase</keyword>
<feature type="domain" description="Protein kinase" evidence="8">
    <location>
        <begin position="79"/>
        <end position="345"/>
    </location>
</feature>
<evidence type="ECO:0000256" key="7">
    <source>
        <dbReference type="SAM" id="Phobius"/>
    </source>
</evidence>
<dbReference type="AlphaFoldDB" id="A0A517M505"/>
<dbReference type="PROSITE" id="PS50011">
    <property type="entry name" value="PROTEIN_KINASE_DOM"/>
    <property type="match status" value="1"/>
</dbReference>
<feature type="compositionally biased region" description="Low complexity" evidence="6">
    <location>
        <begin position="361"/>
        <end position="379"/>
    </location>
</feature>
<dbReference type="PANTHER" id="PTHR43289">
    <property type="entry name" value="MITOGEN-ACTIVATED PROTEIN KINASE KINASE KINASE 20-RELATED"/>
    <property type="match status" value="1"/>
</dbReference>
<keyword evidence="4 5" id="KW-0067">ATP-binding</keyword>
<dbReference type="EC" id="2.7.11.1" evidence="9"/>
<sequence>MTTTTTTTRDFVRRLRRSELIEVDSLRKSLAAIQTKHGGHLPDDAKVLAEDLIGGGAITQWQAKNLLSGRWKGFFLGKYKLLRQLGVGGMSAVFLAEHAVMRRRVAIKVLPRRRLSNPLNLSRFQQEARTCAMLNHPNVVQVIDFDRVDDQHFMVMEFVDGMDLQRLVQQQGPLRLHRVVEYLRCSASGLQHAHERGIIHRDIKPLNILIHRDGVLKISDLGLARLRYDEDPSLSGETAGVLGTADYVAPEQIRASHLADGRSDLYSLGCTLYFMLTGRAPFAQGTVQQRIANHQTMPPPDVRKLRPDCPTELAEICKRLMAKSPEDRYPTATLLLQAIDRVQWSFSPSGVPISIPDHASSDSLSMGSDSGNGSSAGNAVSISDAPLDDFSLSNTSDDGSDASLDDLLAGIDLPAATPASTATFQPLAPVPASTFSAPAPIGKPTTASVDVGQNKTIIYAGIGMAAFAVVFSVIMSIVFVFSPEDKGRGMIKRSEGGKSGNVVIIGN</sequence>
<dbReference type="InterPro" id="IPR011009">
    <property type="entry name" value="Kinase-like_dom_sf"/>
</dbReference>
<dbReference type="RefSeq" id="WP_145347870.1">
    <property type="nucleotide sequence ID" value="NZ_CP036261.1"/>
</dbReference>
<keyword evidence="7" id="KW-0472">Membrane</keyword>
<dbReference type="Proteomes" id="UP000319557">
    <property type="component" value="Chromosome"/>
</dbReference>
<dbReference type="Gene3D" id="3.30.200.20">
    <property type="entry name" value="Phosphorylase Kinase, domain 1"/>
    <property type="match status" value="1"/>
</dbReference>
<keyword evidence="3 9" id="KW-0418">Kinase</keyword>